<protein>
    <submittedName>
        <fullName evidence="6">TetR/AcrR family transcriptional regulator</fullName>
    </submittedName>
</protein>
<evidence type="ECO:0000256" key="3">
    <source>
        <dbReference type="ARBA" id="ARBA00023163"/>
    </source>
</evidence>
<keyword evidence="2 4" id="KW-0238">DNA-binding</keyword>
<accession>A0A3C1KPF0</accession>
<comment type="caution">
    <text evidence="6">The sequence shown here is derived from an EMBL/GenBank/DDBJ whole genome shotgun (WGS) entry which is preliminary data.</text>
</comment>
<dbReference type="SUPFAM" id="SSF48498">
    <property type="entry name" value="Tetracyclin repressor-like, C-terminal domain"/>
    <property type="match status" value="1"/>
</dbReference>
<dbReference type="SUPFAM" id="SSF46689">
    <property type="entry name" value="Homeodomain-like"/>
    <property type="match status" value="1"/>
</dbReference>
<dbReference type="InterPro" id="IPR036271">
    <property type="entry name" value="Tet_transcr_reg_TetR-rel_C_sf"/>
</dbReference>
<evidence type="ECO:0000313" key="6">
    <source>
        <dbReference type="EMBL" id="HAN28224.1"/>
    </source>
</evidence>
<feature type="domain" description="HTH tetR-type" evidence="5">
    <location>
        <begin position="11"/>
        <end position="71"/>
    </location>
</feature>
<dbReference type="PROSITE" id="PS50977">
    <property type="entry name" value="HTH_TETR_2"/>
    <property type="match status" value="1"/>
</dbReference>
<dbReference type="Pfam" id="PF13305">
    <property type="entry name" value="TetR_C_33"/>
    <property type="match status" value="1"/>
</dbReference>
<keyword evidence="3" id="KW-0804">Transcription</keyword>
<dbReference type="STRING" id="1121937.GCA_000423125_01581"/>
<keyword evidence="1" id="KW-0805">Transcription regulation</keyword>
<feature type="DNA-binding region" description="H-T-H motif" evidence="4">
    <location>
        <begin position="34"/>
        <end position="53"/>
    </location>
</feature>
<dbReference type="GO" id="GO:0000976">
    <property type="term" value="F:transcription cis-regulatory region binding"/>
    <property type="evidence" value="ECO:0007669"/>
    <property type="project" value="TreeGrafter"/>
</dbReference>
<dbReference type="PANTHER" id="PTHR30055:SF220">
    <property type="entry name" value="TETR-FAMILY REGULATORY PROTEIN"/>
    <property type="match status" value="1"/>
</dbReference>
<dbReference type="PRINTS" id="PR00455">
    <property type="entry name" value="HTHTETR"/>
</dbReference>
<evidence type="ECO:0000256" key="2">
    <source>
        <dbReference type="ARBA" id="ARBA00023125"/>
    </source>
</evidence>
<evidence type="ECO:0000313" key="7">
    <source>
        <dbReference type="Proteomes" id="UP000259273"/>
    </source>
</evidence>
<evidence type="ECO:0000256" key="4">
    <source>
        <dbReference type="PROSITE-ProRule" id="PRU00335"/>
    </source>
</evidence>
<gene>
    <name evidence="6" type="ORF">DCP75_10985</name>
</gene>
<sequence length="205" mass="22497">MSTRSPAYHHGDLRNALILAAAELIEERGGADFAMVDAARRAGVSSAAPYRHFSDKTALLDAVIDFAFFTLGEQVAAVVQTEPHGSAEAIIAIGKAYIRFVCEHPPFYGLMWGDAGIRAIREKESDERSAAGFYVLMTAVENWCAQNPVDEDNVLQLSIKLWSMAHGLAGIALYGHVERFLPEADVFSLLESSTHTFLEGLRKRQ</sequence>
<dbReference type="InterPro" id="IPR009057">
    <property type="entry name" value="Homeodomain-like_sf"/>
</dbReference>
<dbReference type="Proteomes" id="UP000259273">
    <property type="component" value="Unassembled WGS sequence"/>
</dbReference>
<name>A0A3C1KPF0_9GAMM</name>
<proteinExistence type="predicted"/>
<organism evidence="6 7">
    <name type="scientific">Haliea salexigens</name>
    <dbReference type="NCBI Taxonomy" id="287487"/>
    <lineage>
        <taxon>Bacteria</taxon>
        <taxon>Pseudomonadati</taxon>
        <taxon>Pseudomonadota</taxon>
        <taxon>Gammaproteobacteria</taxon>
        <taxon>Cellvibrionales</taxon>
        <taxon>Halieaceae</taxon>
        <taxon>Haliea</taxon>
    </lineage>
</organism>
<dbReference type="EMBL" id="DMND01000148">
    <property type="protein sequence ID" value="HAN28224.1"/>
    <property type="molecule type" value="Genomic_DNA"/>
</dbReference>
<dbReference type="InterPro" id="IPR050109">
    <property type="entry name" value="HTH-type_TetR-like_transc_reg"/>
</dbReference>
<evidence type="ECO:0000259" key="5">
    <source>
        <dbReference type="PROSITE" id="PS50977"/>
    </source>
</evidence>
<dbReference type="InterPro" id="IPR025996">
    <property type="entry name" value="MT1864/Rv1816-like_C"/>
</dbReference>
<dbReference type="InterPro" id="IPR001647">
    <property type="entry name" value="HTH_TetR"/>
</dbReference>
<evidence type="ECO:0000256" key="1">
    <source>
        <dbReference type="ARBA" id="ARBA00023015"/>
    </source>
</evidence>
<dbReference type="Gene3D" id="1.10.357.10">
    <property type="entry name" value="Tetracycline Repressor, domain 2"/>
    <property type="match status" value="1"/>
</dbReference>
<dbReference type="GO" id="GO:0003700">
    <property type="term" value="F:DNA-binding transcription factor activity"/>
    <property type="evidence" value="ECO:0007669"/>
    <property type="project" value="TreeGrafter"/>
</dbReference>
<dbReference type="PANTHER" id="PTHR30055">
    <property type="entry name" value="HTH-TYPE TRANSCRIPTIONAL REGULATOR RUTR"/>
    <property type="match status" value="1"/>
</dbReference>
<dbReference type="AlphaFoldDB" id="A0A3C1KPF0"/>
<dbReference type="Pfam" id="PF00440">
    <property type="entry name" value="TetR_N"/>
    <property type="match status" value="1"/>
</dbReference>
<reference evidence="6 7" key="1">
    <citation type="journal article" date="2018" name="Nat. Biotechnol.">
        <title>A standardized bacterial taxonomy based on genome phylogeny substantially revises the tree of life.</title>
        <authorList>
            <person name="Parks D.H."/>
            <person name="Chuvochina M."/>
            <person name="Waite D.W."/>
            <person name="Rinke C."/>
            <person name="Skarshewski A."/>
            <person name="Chaumeil P.A."/>
            <person name="Hugenholtz P."/>
        </authorList>
    </citation>
    <scope>NUCLEOTIDE SEQUENCE [LARGE SCALE GENOMIC DNA]</scope>
    <source>
        <strain evidence="6">UBA9158</strain>
    </source>
</reference>